<keyword evidence="1" id="KW-0418">Kinase</keyword>
<protein>
    <submittedName>
        <fullName evidence="1">Cysteine-rich receptor-like protein kinase</fullName>
    </submittedName>
</protein>
<keyword evidence="1" id="KW-0808">Transferase</keyword>
<reference evidence="1 2" key="1">
    <citation type="journal article" date="2014" name="Am. J. Bot.">
        <title>Genome assembly and annotation for red clover (Trifolium pratense; Fabaceae).</title>
        <authorList>
            <person name="Istvanek J."/>
            <person name="Jaros M."/>
            <person name="Krenek A."/>
            <person name="Repkova J."/>
        </authorList>
    </citation>
    <scope>NUCLEOTIDE SEQUENCE [LARGE SCALE GENOMIC DNA]</scope>
    <source>
        <strain evidence="2">cv. Tatra</strain>
        <tissue evidence="1">Young leaves</tissue>
    </source>
</reference>
<reference evidence="1 2" key="2">
    <citation type="journal article" date="2017" name="Front. Plant Sci.">
        <title>Gene Classification and Mining of Molecular Markers Useful in Red Clover (Trifolium pratense) Breeding.</title>
        <authorList>
            <person name="Istvanek J."/>
            <person name="Dluhosova J."/>
            <person name="Dluhos P."/>
            <person name="Patkova L."/>
            <person name="Nedelnik J."/>
            <person name="Repkova J."/>
        </authorList>
    </citation>
    <scope>NUCLEOTIDE SEQUENCE [LARGE SCALE GENOMIC DNA]</scope>
    <source>
        <strain evidence="2">cv. Tatra</strain>
        <tissue evidence="1">Young leaves</tissue>
    </source>
</reference>
<dbReference type="Proteomes" id="UP000236291">
    <property type="component" value="Unassembled WGS sequence"/>
</dbReference>
<dbReference type="AlphaFoldDB" id="A0A2K3KV01"/>
<accession>A0A2K3KV01</accession>
<dbReference type="PANTHER" id="PTHR36617">
    <property type="entry name" value="PROTEIN, PUTATIVE-RELATED"/>
    <property type="match status" value="1"/>
</dbReference>
<sequence length="170" mass="19512">MVKVGEEEGEVWFPKHVSSVLGDGKRIGFWKEKWIGAAPLQELFPNLFAKESDQYVEVAKRLVGSSANRMWNWNWCINLTAEEEVELLVGVEVVENQRDNWRWILDNSGIFSVKSVYGLLLNGRIVSELYQSTLAALESLWKNDVPSKVGIFGWRLILEKLPTRADLAYR</sequence>
<name>A0A2K3KV01_TRIPR</name>
<dbReference type="STRING" id="57577.A0A2K3KV01"/>
<organism evidence="1 2">
    <name type="scientific">Trifolium pratense</name>
    <name type="common">Red clover</name>
    <dbReference type="NCBI Taxonomy" id="57577"/>
    <lineage>
        <taxon>Eukaryota</taxon>
        <taxon>Viridiplantae</taxon>
        <taxon>Streptophyta</taxon>
        <taxon>Embryophyta</taxon>
        <taxon>Tracheophyta</taxon>
        <taxon>Spermatophyta</taxon>
        <taxon>Magnoliopsida</taxon>
        <taxon>eudicotyledons</taxon>
        <taxon>Gunneridae</taxon>
        <taxon>Pentapetalae</taxon>
        <taxon>rosids</taxon>
        <taxon>fabids</taxon>
        <taxon>Fabales</taxon>
        <taxon>Fabaceae</taxon>
        <taxon>Papilionoideae</taxon>
        <taxon>50 kb inversion clade</taxon>
        <taxon>NPAAA clade</taxon>
        <taxon>Hologalegina</taxon>
        <taxon>IRL clade</taxon>
        <taxon>Trifolieae</taxon>
        <taxon>Trifolium</taxon>
    </lineage>
</organism>
<comment type="caution">
    <text evidence="1">The sequence shown here is derived from an EMBL/GenBank/DDBJ whole genome shotgun (WGS) entry which is preliminary data.</text>
</comment>
<gene>
    <name evidence="1" type="ORF">L195_g057097</name>
</gene>
<evidence type="ECO:0000313" key="1">
    <source>
        <dbReference type="EMBL" id="PNX70108.1"/>
    </source>
</evidence>
<dbReference type="EMBL" id="ASHM01111292">
    <property type="protein sequence ID" value="PNX70108.1"/>
    <property type="molecule type" value="Genomic_DNA"/>
</dbReference>
<feature type="non-terminal residue" evidence="1">
    <location>
        <position position="170"/>
    </location>
</feature>
<keyword evidence="1" id="KW-0675">Receptor</keyword>
<proteinExistence type="predicted"/>
<dbReference type="PANTHER" id="PTHR36617:SF15">
    <property type="entry name" value="REVERSE TRANSCRIPTASE ZINC-BINDING DOMAIN-CONTAINING PROTEIN"/>
    <property type="match status" value="1"/>
</dbReference>
<evidence type="ECO:0000313" key="2">
    <source>
        <dbReference type="Proteomes" id="UP000236291"/>
    </source>
</evidence>
<dbReference type="GO" id="GO:0016301">
    <property type="term" value="F:kinase activity"/>
    <property type="evidence" value="ECO:0007669"/>
    <property type="project" value="UniProtKB-KW"/>
</dbReference>